<dbReference type="VEuPathDB" id="VectorBase:RPRC013027"/>
<reference evidence="19" key="1">
    <citation type="submission" date="2013-04" db="EMBL/GenBank/DDBJ databases">
        <title>An insight into the transcriptome of the digestive tract of the blood sucking bug, Rhodnius prolixus.</title>
        <authorList>
            <person name="Ribeiro J.M.C."/>
            <person name="Genta F.A."/>
            <person name="Sorgine M.H.F."/>
            <person name="Paiva-Silva G.O."/>
            <person name="Majerowicz D."/>
            <person name="Medeiros M."/>
            <person name="Koerich L."/>
            <person name="Terra W.R."/>
            <person name="Ferreira C."/>
            <person name="Pimentel A.C."/>
            <person name="Bisch P.M."/>
            <person name="Diniz M.M.P."/>
            <person name="Nascimento R."/>
            <person name="Salmon D."/>
            <person name="Silber A.M."/>
            <person name="Alves M."/>
            <person name="Oliveira M.F."/>
            <person name="Gondim K.C."/>
            <person name="Silva Neto M.A.C."/>
            <person name="Atella G.C."/>
            <person name="Araujo H."/>
            <person name="Dias F.S."/>
            <person name="Polycarpo C.R."/>
            <person name="Fampa P."/>
            <person name="Melo A.C."/>
            <person name="Tanaka A.S."/>
            <person name="Balczun C."/>
            <person name="Oliveira J.H.M."/>
            <person name="Goncalves R."/>
            <person name="Lazoski C."/>
            <person name="Pereira M.A."/>
            <person name="Rivera-Pomar R."/>
            <person name="Diambra L."/>
            <person name="Schaub G.A."/>
            <person name="Garcia E.S."/>
            <person name="Azambuja P."/>
            <person name="Braz G.R.C."/>
            <person name="Oliveira P.L."/>
        </authorList>
    </citation>
    <scope>NUCLEOTIDE SEQUENCE</scope>
</reference>
<evidence type="ECO:0000256" key="2">
    <source>
        <dbReference type="ARBA" id="ARBA00004245"/>
    </source>
</evidence>
<dbReference type="FunFam" id="3.40.50.1440:FF:000011">
    <property type="entry name" value="Tubulin alpha chain"/>
    <property type="match status" value="1"/>
</dbReference>
<name>R4G8G3_RHOPR</name>
<dbReference type="InterPro" id="IPR017975">
    <property type="entry name" value="Tubulin_CS"/>
</dbReference>
<dbReference type="GO" id="GO:0016787">
    <property type="term" value="F:hydrolase activity"/>
    <property type="evidence" value="ECO:0007669"/>
    <property type="project" value="UniProtKB-KW"/>
</dbReference>
<dbReference type="Gene3D" id="3.30.1330.20">
    <property type="entry name" value="Tubulin/FtsZ, C-terminal domain"/>
    <property type="match status" value="1"/>
</dbReference>
<keyword evidence="6 15" id="KW-0493">Microtubule</keyword>
<dbReference type="InterPro" id="IPR023123">
    <property type="entry name" value="Tubulin_C"/>
</dbReference>
<dbReference type="CDD" id="cd02186">
    <property type="entry name" value="alpha_tubulin"/>
    <property type="match status" value="1"/>
</dbReference>
<feature type="domain" description="Tubulin/FtsZ GTPase" evidence="17">
    <location>
        <begin position="75"/>
        <end position="272"/>
    </location>
</feature>
<evidence type="ECO:0000256" key="16">
    <source>
        <dbReference type="SAM" id="MobiDB-lite"/>
    </source>
</evidence>
<dbReference type="PRINTS" id="PR01162">
    <property type="entry name" value="ALPHATUBULIN"/>
</dbReference>
<evidence type="ECO:0000256" key="15">
    <source>
        <dbReference type="RuleBase" id="RU000352"/>
    </source>
</evidence>
<evidence type="ECO:0000256" key="13">
    <source>
        <dbReference type="ARBA" id="ARBA00034296"/>
    </source>
</evidence>
<dbReference type="InterPro" id="IPR037103">
    <property type="entry name" value="Tubulin/FtsZ-like_C"/>
</dbReference>
<evidence type="ECO:0000256" key="10">
    <source>
        <dbReference type="ARBA" id="ARBA00022842"/>
    </source>
</evidence>
<dbReference type="Gene3D" id="1.10.287.600">
    <property type="entry name" value="Helix hairpin bin"/>
    <property type="match status" value="1"/>
</dbReference>
<comment type="function">
    <text evidence="13 15">Tubulin is the major constituent of microtubules, a cylinder consisting of laterally associated linear protofilaments composed of alpha- and beta-tubulin heterodimers. Microtubules grow by the addition of GTP-tubulin dimers to the microtubule end, where a stabilizing cap forms. Below the cap, tubulin dimers are in GDP-bound state, owing to GTPase activity of alpha-tubulin.</text>
</comment>
<dbReference type="InterPro" id="IPR002452">
    <property type="entry name" value="Alpha_tubulin"/>
</dbReference>
<keyword evidence="10" id="KW-0460">Magnesium</keyword>
<evidence type="ECO:0000256" key="14">
    <source>
        <dbReference type="ARBA" id="ARBA00049117"/>
    </source>
</evidence>
<keyword evidence="7" id="KW-0479">Metal-binding</keyword>
<organism evidence="19">
    <name type="scientific">Rhodnius prolixus</name>
    <name type="common">Triatomid bug</name>
    <dbReference type="NCBI Taxonomy" id="13249"/>
    <lineage>
        <taxon>Eukaryota</taxon>
        <taxon>Metazoa</taxon>
        <taxon>Ecdysozoa</taxon>
        <taxon>Arthropoda</taxon>
        <taxon>Hexapoda</taxon>
        <taxon>Insecta</taxon>
        <taxon>Pterygota</taxon>
        <taxon>Neoptera</taxon>
        <taxon>Paraneoptera</taxon>
        <taxon>Hemiptera</taxon>
        <taxon>Heteroptera</taxon>
        <taxon>Panheteroptera</taxon>
        <taxon>Cimicomorpha</taxon>
        <taxon>Reduviidae</taxon>
        <taxon>Triatominae</taxon>
        <taxon>Rhodnius</taxon>
    </lineage>
</organism>
<keyword evidence="5" id="KW-0963">Cytoplasm</keyword>
<keyword evidence="12" id="KW-0206">Cytoskeleton</keyword>
<dbReference type="PROSITE" id="PS00227">
    <property type="entry name" value="TUBULIN"/>
    <property type="match status" value="1"/>
</dbReference>
<comment type="cofactor">
    <cofactor evidence="1">
        <name>Mg(2+)</name>
        <dbReference type="ChEBI" id="CHEBI:18420"/>
    </cofactor>
</comment>
<feature type="region of interest" description="Disordered" evidence="16">
    <location>
        <begin position="48"/>
        <end position="69"/>
    </location>
</feature>
<dbReference type="EMBL" id="GAHY01001022">
    <property type="protein sequence ID" value="JAA76488.1"/>
    <property type="molecule type" value="mRNA"/>
</dbReference>
<evidence type="ECO:0000256" key="11">
    <source>
        <dbReference type="ARBA" id="ARBA00023134"/>
    </source>
</evidence>
<evidence type="ECO:0000256" key="7">
    <source>
        <dbReference type="ARBA" id="ARBA00022723"/>
    </source>
</evidence>
<keyword evidence="8 15" id="KW-0547">Nucleotide-binding</keyword>
<evidence type="ECO:0000256" key="3">
    <source>
        <dbReference type="ARBA" id="ARBA00009636"/>
    </source>
</evidence>
<comment type="catalytic activity">
    <reaction evidence="14">
        <text>GTP + H2O = GDP + phosphate + H(+)</text>
        <dbReference type="Rhea" id="RHEA:19669"/>
        <dbReference type="ChEBI" id="CHEBI:15377"/>
        <dbReference type="ChEBI" id="CHEBI:15378"/>
        <dbReference type="ChEBI" id="CHEBI:37565"/>
        <dbReference type="ChEBI" id="CHEBI:43474"/>
        <dbReference type="ChEBI" id="CHEBI:58189"/>
    </reaction>
    <physiologicalReaction direction="left-to-right" evidence="14">
        <dbReference type="Rhea" id="RHEA:19670"/>
    </physiologicalReaction>
</comment>
<evidence type="ECO:0000259" key="17">
    <source>
        <dbReference type="SMART" id="SM00864"/>
    </source>
</evidence>
<accession>R4G8G3</accession>
<dbReference type="InterPro" id="IPR003008">
    <property type="entry name" value="Tubulin_FtsZ_GTPase"/>
</dbReference>
<sequence>MREVISLHLGQAGVQVANTVWELYCLEHGIDETGRLTAEWDNVQNDCQSTIDENNSDVKSSNNDDKKNFPNGEGFSSFFMEMSSGNFTPRAVLVDLEPSVIDQVKSGKYKNLYGPSCLINANEDAANNYARGRYTIGTAALPQIIDPIRKMAESCDKLQGFMFTHSFGGGTGSGLASLLQLELEEEWRKQSKLEVAIFPSPKLSTAVVEPYNAVLTTSATMELSDCVFLVDNEAMYNICQNKLDVDCPAYVNLNRLLAQTISSITASLRFNGTLNADFSDFQTNLVPFPRIHFPIISYAPIVSSNKASHESQSVSEISCKGFDATNRFINCENENGLYIACCLLFRGDVAPKDVNASIALIKKKKEVKFVEWSPSGFKIGINNRPPCCLFEGDIAPTKRALCTLCNTTAIKNAWSAINLKYTLMMAKKAFFHWYTGEGMDEQEFFDAQENIMILENEYKTMSIQ</sequence>
<dbReference type="PRINTS" id="PR01161">
    <property type="entry name" value="TUBULIN"/>
</dbReference>
<dbReference type="SUPFAM" id="SSF52490">
    <property type="entry name" value="Tubulin nucleotide-binding domain-like"/>
    <property type="match status" value="1"/>
</dbReference>
<dbReference type="InterPro" id="IPR036525">
    <property type="entry name" value="Tubulin/FtsZ_GTPase_sf"/>
</dbReference>
<evidence type="ECO:0000256" key="6">
    <source>
        <dbReference type="ARBA" id="ARBA00022701"/>
    </source>
</evidence>
<comment type="subunit">
    <text evidence="4 15">Dimer of alpha and beta chains. A typical microtubule is a hollow water-filled tube with an outer diameter of 25 nm and an inner diameter of 15 nM. Alpha-beta heterodimers associate head-to-tail to form protofilaments running lengthwise along the microtubule wall with the beta-tubulin subunit facing the microtubule plus end conferring a structural polarity. Microtubules usually have 13 protofilaments but different protofilament numbers can be found in some organisms and specialized cells.</text>
</comment>
<evidence type="ECO:0000256" key="4">
    <source>
        <dbReference type="ARBA" id="ARBA00011747"/>
    </source>
</evidence>
<dbReference type="Pfam" id="PF03953">
    <property type="entry name" value="Tubulin_C"/>
    <property type="match status" value="1"/>
</dbReference>
<dbReference type="GO" id="GO:0046872">
    <property type="term" value="F:metal ion binding"/>
    <property type="evidence" value="ECO:0007669"/>
    <property type="project" value="UniProtKB-KW"/>
</dbReference>
<dbReference type="SUPFAM" id="SSF55307">
    <property type="entry name" value="Tubulin C-terminal domain-like"/>
    <property type="match status" value="1"/>
</dbReference>
<evidence type="ECO:0000313" key="19">
    <source>
        <dbReference type="EMBL" id="JAA76488.1"/>
    </source>
</evidence>
<dbReference type="Gene3D" id="3.40.50.1440">
    <property type="entry name" value="Tubulin/FtsZ, GTPase domain"/>
    <property type="match status" value="1"/>
</dbReference>
<dbReference type="GeneID" id="141449755"/>
<dbReference type="InterPro" id="IPR008280">
    <property type="entry name" value="Tub_FtsZ_C"/>
</dbReference>
<evidence type="ECO:0000256" key="1">
    <source>
        <dbReference type="ARBA" id="ARBA00001946"/>
    </source>
</evidence>
<evidence type="ECO:0000259" key="18">
    <source>
        <dbReference type="SMART" id="SM00865"/>
    </source>
</evidence>
<dbReference type="GO" id="GO:0007017">
    <property type="term" value="P:microtubule-based process"/>
    <property type="evidence" value="ECO:0007669"/>
    <property type="project" value="InterPro"/>
</dbReference>
<evidence type="ECO:0000256" key="9">
    <source>
        <dbReference type="ARBA" id="ARBA00022801"/>
    </source>
</evidence>
<comment type="similarity">
    <text evidence="3 15">Belongs to the tubulin family.</text>
</comment>
<dbReference type="SMART" id="SM00864">
    <property type="entry name" value="Tubulin"/>
    <property type="match status" value="1"/>
</dbReference>
<dbReference type="InterPro" id="IPR000217">
    <property type="entry name" value="Tubulin"/>
</dbReference>
<feature type="domain" description="Tubulin/FtsZ 2-layer sandwich" evidence="18">
    <location>
        <begin position="274"/>
        <end position="419"/>
    </location>
</feature>
<dbReference type="Pfam" id="PF00091">
    <property type="entry name" value="Tubulin"/>
    <property type="match status" value="1"/>
</dbReference>
<dbReference type="RefSeq" id="XP_073975589.1">
    <property type="nucleotide sequence ID" value="XM_074119488.1"/>
</dbReference>
<evidence type="ECO:0000256" key="8">
    <source>
        <dbReference type="ARBA" id="ARBA00022741"/>
    </source>
</evidence>
<dbReference type="SMART" id="SM00865">
    <property type="entry name" value="Tubulin_C"/>
    <property type="match status" value="1"/>
</dbReference>
<keyword evidence="11 15" id="KW-0342">GTP-binding</keyword>
<dbReference type="GO" id="GO:0005874">
    <property type="term" value="C:microtubule"/>
    <property type="evidence" value="ECO:0007669"/>
    <property type="project" value="UniProtKB-KW"/>
</dbReference>
<dbReference type="GO" id="GO:0005200">
    <property type="term" value="F:structural constituent of cytoskeleton"/>
    <property type="evidence" value="ECO:0007669"/>
    <property type="project" value="InterPro"/>
</dbReference>
<proteinExistence type="evidence at transcript level"/>
<protein>
    <recommendedName>
        <fullName evidence="15">Tubulin alpha chain</fullName>
    </recommendedName>
</protein>
<evidence type="ECO:0000256" key="12">
    <source>
        <dbReference type="ARBA" id="ARBA00023212"/>
    </source>
</evidence>
<dbReference type="PANTHER" id="PTHR11588">
    <property type="entry name" value="TUBULIN"/>
    <property type="match status" value="1"/>
</dbReference>
<dbReference type="InterPro" id="IPR018316">
    <property type="entry name" value="Tubulin/FtsZ_2-layer-sand-dom"/>
</dbReference>
<dbReference type="GO" id="GO:0005525">
    <property type="term" value="F:GTP binding"/>
    <property type="evidence" value="ECO:0007669"/>
    <property type="project" value="UniProtKB-UniRule"/>
</dbReference>
<comment type="subcellular location">
    <subcellularLocation>
        <location evidence="2">Cytoplasm</location>
        <location evidence="2">Cytoskeleton</location>
    </subcellularLocation>
</comment>
<evidence type="ECO:0000256" key="5">
    <source>
        <dbReference type="ARBA" id="ARBA00022490"/>
    </source>
</evidence>
<dbReference type="AlphaFoldDB" id="R4G8G3"/>
<keyword evidence="9" id="KW-0378">Hydrolase</keyword>
<dbReference type="HOGENOM" id="CLU_015718_0_2_1"/>